<dbReference type="Proteomes" id="UP000015101">
    <property type="component" value="Unassembled WGS sequence"/>
</dbReference>
<dbReference type="GeneID" id="20207104"/>
<protein>
    <submittedName>
        <fullName evidence="1 2">Uncharacterized protein</fullName>
    </submittedName>
</protein>
<evidence type="ECO:0000313" key="1">
    <source>
        <dbReference type="EMBL" id="ESN95625.1"/>
    </source>
</evidence>
<dbReference type="HOGENOM" id="CLU_1779469_0_0_1"/>
<organism evidence="2 3">
    <name type="scientific">Helobdella robusta</name>
    <name type="common">Californian leech</name>
    <dbReference type="NCBI Taxonomy" id="6412"/>
    <lineage>
        <taxon>Eukaryota</taxon>
        <taxon>Metazoa</taxon>
        <taxon>Spiralia</taxon>
        <taxon>Lophotrochozoa</taxon>
        <taxon>Annelida</taxon>
        <taxon>Clitellata</taxon>
        <taxon>Hirudinea</taxon>
        <taxon>Rhynchobdellida</taxon>
        <taxon>Glossiphoniidae</taxon>
        <taxon>Helobdella</taxon>
    </lineage>
</organism>
<dbReference type="RefSeq" id="XP_009026197.1">
    <property type="nucleotide sequence ID" value="XM_009027949.1"/>
</dbReference>
<reference evidence="1 3" key="2">
    <citation type="journal article" date="2013" name="Nature">
        <title>Insights into bilaterian evolution from three spiralian genomes.</title>
        <authorList>
            <person name="Simakov O."/>
            <person name="Marletaz F."/>
            <person name="Cho S.J."/>
            <person name="Edsinger-Gonzales E."/>
            <person name="Havlak P."/>
            <person name="Hellsten U."/>
            <person name="Kuo D.H."/>
            <person name="Larsson T."/>
            <person name="Lv J."/>
            <person name="Arendt D."/>
            <person name="Savage R."/>
            <person name="Osoegawa K."/>
            <person name="de Jong P."/>
            <person name="Grimwood J."/>
            <person name="Chapman J.A."/>
            <person name="Shapiro H."/>
            <person name="Aerts A."/>
            <person name="Otillar R.P."/>
            <person name="Terry A.Y."/>
            <person name="Boore J.L."/>
            <person name="Grigoriev I.V."/>
            <person name="Lindberg D.R."/>
            <person name="Seaver E.C."/>
            <person name="Weisblat D.A."/>
            <person name="Putnam N.H."/>
            <person name="Rokhsar D.S."/>
        </authorList>
    </citation>
    <scope>NUCLEOTIDE SEQUENCE</scope>
</reference>
<name>T1FE55_HELRO</name>
<evidence type="ECO:0000313" key="2">
    <source>
        <dbReference type="EnsemblMetazoa" id="HelroP179084"/>
    </source>
</evidence>
<gene>
    <name evidence="2" type="primary">20207104</name>
    <name evidence="1" type="ORF">HELRODRAFT_179084</name>
</gene>
<dbReference type="EMBL" id="AMQM01006726">
    <property type="status" value="NOT_ANNOTATED_CDS"/>
    <property type="molecule type" value="Genomic_DNA"/>
</dbReference>
<dbReference type="CTD" id="20207104"/>
<keyword evidence="3" id="KW-1185">Reference proteome</keyword>
<dbReference type="InParanoid" id="T1FE55"/>
<dbReference type="EnsemblMetazoa" id="HelroT179084">
    <property type="protein sequence ID" value="HelroP179084"/>
    <property type="gene ID" value="HelroG179084"/>
</dbReference>
<sequence>MQKRFFISGEREGGKVENSAVSKGEIIELANGGILDQVIISRNFPILEVEVSPSGIFSDHRFVKVEASIAHICCFKTKLTIKLQKIIHSVKSSSISTSLSEDRQLRTTGFESFPEITENDLVKTIFDSPSKTCSLDIMPTNILKSI</sequence>
<dbReference type="EMBL" id="KB097510">
    <property type="protein sequence ID" value="ESN95625.1"/>
    <property type="molecule type" value="Genomic_DNA"/>
</dbReference>
<accession>T1FE55</accession>
<dbReference type="KEGG" id="hro:HELRODRAFT_179084"/>
<reference evidence="2" key="3">
    <citation type="submission" date="2015-06" db="UniProtKB">
        <authorList>
            <consortium name="EnsemblMetazoa"/>
        </authorList>
    </citation>
    <scope>IDENTIFICATION</scope>
</reference>
<dbReference type="AlphaFoldDB" id="T1FE55"/>
<proteinExistence type="predicted"/>
<reference evidence="3" key="1">
    <citation type="submission" date="2012-12" db="EMBL/GenBank/DDBJ databases">
        <authorList>
            <person name="Hellsten U."/>
            <person name="Grimwood J."/>
            <person name="Chapman J.A."/>
            <person name="Shapiro H."/>
            <person name="Aerts A."/>
            <person name="Otillar R.P."/>
            <person name="Terry A.Y."/>
            <person name="Boore J.L."/>
            <person name="Simakov O."/>
            <person name="Marletaz F."/>
            <person name="Cho S.-J."/>
            <person name="Edsinger-Gonzales E."/>
            <person name="Havlak P."/>
            <person name="Kuo D.-H."/>
            <person name="Larsson T."/>
            <person name="Lv J."/>
            <person name="Arendt D."/>
            <person name="Savage R."/>
            <person name="Osoegawa K."/>
            <person name="de Jong P."/>
            <person name="Lindberg D.R."/>
            <person name="Seaver E.C."/>
            <person name="Weisblat D.A."/>
            <person name="Putnam N.H."/>
            <person name="Grigoriev I.V."/>
            <person name="Rokhsar D.S."/>
        </authorList>
    </citation>
    <scope>NUCLEOTIDE SEQUENCE</scope>
</reference>
<evidence type="ECO:0000313" key="3">
    <source>
        <dbReference type="Proteomes" id="UP000015101"/>
    </source>
</evidence>